<evidence type="ECO:0000313" key="3">
    <source>
        <dbReference type="Proteomes" id="UP000204584"/>
    </source>
</evidence>
<keyword evidence="3" id="KW-1185">Reference proteome</keyword>
<dbReference type="SUPFAM" id="SSF81383">
    <property type="entry name" value="F-box domain"/>
    <property type="match status" value="1"/>
</dbReference>
<name>S4W480_9VIRU</name>
<feature type="region of interest" description="Disordered" evidence="1">
    <location>
        <begin position="22"/>
        <end position="46"/>
    </location>
</feature>
<proteinExistence type="predicted"/>
<evidence type="ECO:0000313" key="2">
    <source>
        <dbReference type="EMBL" id="AGO85135.2"/>
    </source>
</evidence>
<dbReference type="KEGG" id="vg:16606922"/>
<reference evidence="2 3" key="1">
    <citation type="journal article" date="2013" name="Science">
        <title>Pandoraviruses: amoeba viruses with genomes up to 2.5 Mb reaching that of parasitic eukaryotes.</title>
        <authorList>
            <person name="Philippe N."/>
            <person name="Legendre M."/>
            <person name="Doutre G."/>
            <person name="Coute Y."/>
            <person name="Poirot O."/>
            <person name="Lescot M."/>
            <person name="Arslan D."/>
            <person name="Seltzer V."/>
            <person name="Bertaux L."/>
            <person name="Bruley C."/>
            <person name="Garin J."/>
            <person name="Claverie J.M."/>
            <person name="Abergel C."/>
        </authorList>
    </citation>
    <scope>NUCLEOTIDE SEQUENCE [LARGE SCALE GENOMIC DNA]</scope>
</reference>
<evidence type="ECO:0008006" key="4">
    <source>
        <dbReference type="Google" id="ProtNLM"/>
    </source>
</evidence>
<organism evidence="2 3">
    <name type="scientific">Pandoravirus salinus</name>
    <dbReference type="NCBI Taxonomy" id="1349410"/>
    <lineage>
        <taxon>Viruses</taxon>
        <taxon>Pandoravirus</taxon>
    </lineage>
</organism>
<dbReference type="GeneID" id="16606922"/>
<accession>S4W480</accession>
<protein>
    <recommendedName>
        <fullName evidence="4">F-box incomplete domain containing protein</fullName>
    </recommendedName>
</protein>
<sequence>MSRLLAWMWNLPGRKVCAGTVSTARPKRNTNARAATPDAVDTTRPPPVSLLPPELLTAILGLAGRAPHQKFLYARVCRHWRCTVIEDVRSSEGQRQHLGASVCRLRLAKDAIDRDDRRLFEWAVVDAIDLPLDHDSLYGLWHYIVKRDALGCAVVLRIVGLWPLPCHRHCHCASDPLPTTVIQCERFFYKGTNYYGCLRLALVDVAVCSRSVKVLSLLLAWNVSHPHRWVDGAVTHALECGYVDILDVLWSSDIRRHIPDDAVRPDGGLHTWIEVSATANRPPSLAWVVEHVRPDEWTCGRALVAAARYGASGALVWLCERQYVNAFGEALVEAALRNHTDALSATKAYAPLARDRASARATSLPDLVRESPRYCRVDDRARAPLAPFL</sequence>
<dbReference type="RefSeq" id="YP_008438209.2">
    <property type="nucleotide sequence ID" value="NC_022098.1"/>
</dbReference>
<gene>
    <name evidence="2" type="ORF">psal_cds_975</name>
</gene>
<dbReference type="Proteomes" id="UP000204584">
    <property type="component" value="Segment"/>
</dbReference>
<evidence type="ECO:0000256" key="1">
    <source>
        <dbReference type="SAM" id="MobiDB-lite"/>
    </source>
</evidence>
<dbReference type="InterPro" id="IPR036047">
    <property type="entry name" value="F-box-like_dom_sf"/>
</dbReference>
<dbReference type="EMBL" id="KC977571">
    <property type="protein sequence ID" value="AGO85135.2"/>
    <property type="molecule type" value="Genomic_DNA"/>
</dbReference>